<dbReference type="EMBL" id="VZUQ01000045">
    <property type="protein sequence ID" value="KAB1182247.1"/>
    <property type="molecule type" value="Genomic_DNA"/>
</dbReference>
<dbReference type="AlphaFoldDB" id="A0AAD3ZW78"/>
<dbReference type="Proteomes" id="UP000480943">
    <property type="component" value="Unassembled WGS sequence"/>
</dbReference>
<organism evidence="2 3">
    <name type="scientific">Photobacterium damselae subsp. damselae</name>
    <name type="common">Listonella damsela</name>
    <dbReference type="NCBI Taxonomy" id="85581"/>
    <lineage>
        <taxon>Bacteria</taxon>
        <taxon>Pseudomonadati</taxon>
        <taxon>Pseudomonadota</taxon>
        <taxon>Gammaproteobacteria</taxon>
        <taxon>Vibrionales</taxon>
        <taxon>Vibrionaceae</taxon>
        <taxon>Photobacterium</taxon>
    </lineage>
</organism>
<keyword evidence="1" id="KW-0812">Transmembrane</keyword>
<feature type="transmembrane region" description="Helical" evidence="1">
    <location>
        <begin position="12"/>
        <end position="31"/>
    </location>
</feature>
<comment type="caution">
    <text evidence="2">The sequence shown here is derived from an EMBL/GenBank/DDBJ whole genome shotgun (WGS) entry which is preliminary data.</text>
</comment>
<evidence type="ECO:0000313" key="2">
    <source>
        <dbReference type="EMBL" id="KAB1182247.1"/>
    </source>
</evidence>
<evidence type="ECO:0000256" key="1">
    <source>
        <dbReference type="SAM" id="Phobius"/>
    </source>
</evidence>
<keyword evidence="1" id="KW-0472">Membrane</keyword>
<keyword evidence="1" id="KW-1133">Transmembrane helix</keyword>
<sequence length="174" mass="19594">MARASSDRVRSVAITVLYPIQLFYLFAYVPFFNAFHPNEVAIEIGDNTETLMFLISSLICPFTTVLFLKNGLINFLSSRKEDARQWINFVVIGTRQVGLVVNDDVLKKLVCIITVYMGGGDKGEFNKNIHAILRTNALSLTSIANNDIMIMELQSTLGNMQKSQFRPLIKIEVN</sequence>
<protein>
    <submittedName>
        <fullName evidence="2">Uncharacterized protein</fullName>
    </submittedName>
</protein>
<evidence type="ECO:0000313" key="3">
    <source>
        <dbReference type="Proteomes" id="UP000480943"/>
    </source>
</evidence>
<feature type="transmembrane region" description="Helical" evidence="1">
    <location>
        <begin position="51"/>
        <end position="68"/>
    </location>
</feature>
<proteinExistence type="predicted"/>
<dbReference type="RefSeq" id="WP_106341096.1">
    <property type="nucleotide sequence ID" value="NZ_PVXI01000151.1"/>
</dbReference>
<name>A0AAD3ZW78_PHODD</name>
<reference evidence="2 3" key="1">
    <citation type="submission" date="2019-09" db="EMBL/GenBank/DDBJ databases">
        <title>Photobacterium damselae subsp. damselae CDC-2227-81, a human clinical isolate.</title>
        <authorList>
            <person name="Osorio C.R."/>
        </authorList>
    </citation>
    <scope>NUCLEOTIDE SEQUENCE [LARGE SCALE GENOMIC DNA]</scope>
    <source>
        <strain evidence="2 3">CDC-2227-81</strain>
    </source>
</reference>
<accession>A0AAD3ZW78</accession>
<gene>
    <name evidence="2" type="ORF">F6450_07195</name>
</gene>